<keyword evidence="2" id="KW-0732">Signal</keyword>
<feature type="region of interest" description="Disordered" evidence="1">
    <location>
        <begin position="25"/>
        <end position="134"/>
    </location>
</feature>
<dbReference type="RefSeq" id="WP_273935056.1">
    <property type="nucleotide sequence ID" value="NZ_CP097263.1"/>
</dbReference>
<dbReference type="EMBL" id="JBHLUD010000009">
    <property type="protein sequence ID" value="MFC0545125.1"/>
    <property type="molecule type" value="Genomic_DNA"/>
</dbReference>
<feature type="signal peptide" evidence="2">
    <location>
        <begin position="1"/>
        <end position="27"/>
    </location>
</feature>
<evidence type="ECO:0000256" key="1">
    <source>
        <dbReference type="SAM" id="MobiDB-lite"/>
    </source>
</evidence>
<evidence type="ECO:0000313" key="4">
    <source>
        <dbReference type="Proteomes" id="UP001589810"/>
    </source>
</evidence>
<name>A0ABV6MXT5_9PSEU</name>
<proteinExistence type="predicted"/>
<feature type="compositionally biased region" description="Pro residues" evidence="1">
    <location>
        <begin position="30"/>
        <end position="42"/>
    </location>
</feature>
<evidence type="ECO:0000256" key="2">
    <source>
        <dbReference type="SAM" id="SignalP"/>
    </source>
</evidence>
<dbReference type="Proteomes" id="UP001589810">
    <property type="component" value="Unassembled WGS sequence"/>
</dbReference>
<sequence>MTFTHKLLFAVAGAAAVGILVAGPASATPQPVPANTPQPIPASPALADTPQPLPALADQPVPVPALLGNPQPFPAGSLASDPPDKHVLPFEGGPPTKDLAGREGDPPGPFADEYDPNPNHGGGSFIDPGGDGAD</sequence>
<feature type="chain" id="PRO_5045415962" evidence="2">
    <location>
        <begin position="28"/>
        <end position="134"/>
    </location>
</feature>
<reference evidence="3 4" key="1">
    <citation type="submission" date="2024-09" db="EMBL/GenBank/DDBJ databases">
        <authorList>
            <person name="Sun Q."/>
            <person name="Mori K."/>
        </authorList>
    </citation>
    <scope>NUCLEOTIDE SEQUENCE [LARGE SCALE GENOMIC DNA]</scope>
    <source>
        <strain evidence="3 4">TBRC 1432</strain>
    </source>
</reference>
<accession>A0ABV6MXT5</accession>
<comment type="caution">
    <text evidence="3">The sequence shown here is derived from an EMBL/GenBank/DDBJ whole genome shotgun (WGS) entry which is preliminary data.</text>
</comment>
<keyword evidence="4" id="KW-1185">Reference proteome</keyword>
<protein>
    <submittedName>
        <fullName evidence="3">Uncharacterized protein</fullName>
    </submittedName>
</protein>
<gene>
    <name evidence="3" type="ORF">ACFFH7_26705</name>
</gene>
<feature type="compositionally biased region" description="Gly residues" evidence="1">
    <location>
        <begin position="120"/>
        <end position="134"/>
    </location>
</feature>
<evidence type="ECO:0000313" key="3">
    <source>
        <dbReference type="EMBL" id="MFC0545125.1"/>
    </source>
</evidence>
<organism evidence="3 4">
    <name type="scientific">Kutzneria chonburiensis</name>
    <dbReference type="NCBI Taxonomy" id="1483604"/>
    <lineage>
        <taxon>Bacteria</taxon>
        <taxon>Bacillati</taxon>
        <taxon>Actinomycetota</taxon>
        <taxon>Actinomycetes</taxon>
        <taxon>Pseudonocardiales</taxon>
        <taxon>Pseudonocardiaceae</taxon>
        <taxon>Kutzneria</taxon>
    </lineage>
</organism>